<sequence length="81" mass="9074">MRNAVHAHKPRRRKPVTAERVEKALDTLAWIMSKSGPDAHLAVPLWKRLESELGRLKEEEAVIAAATSRLKTRRGHSQAAS</sequence>
<gene>
    <name evidence="1" type="ORF">D5400_12470</name>
</gene>
<organism evidence="1 2">
    <name type="scientific">Georhizobium profundi</name>
    <dbReference type="NCBI Taxonomy" id="2341112"/>
    <lineage>
        <taxon>Bacteria</taxon>
        <taxon>Pseudomonadati</taxon>
        <taxon>Pseudomonadota</taxon>
        <taxon>Alphaproteobacteria</taxon>
        <taxon>Hyphomicrobiales</taxon>
        <taxon>Rhizobiaceae</taxon>
        <taxon>Georhizobium</taxon>
    </lineage>
</organism>
<dbReference type="OrthoDB" id="8454800at2"/>
<dbReference type="EMBL" id="CP032509">
    <property type="protein sequence ID" value="AZN71980.1"/>
    <property type="molecule type" value="Genomic_DNA"/>
</dbReference>
<evidence type="ECO:0000313" key="1">
    <source>
        <dbReference type="EMBL" id="AZN71980.1"/>
    </source>
</evidence>
<reference evidence="1 2" key="1">
    <citation type="submission" date="2018-09" db="EMBL/GenBank/DDBJ databases">
        <title>Marinorhizobium profundi gen. nov., sp. nov., isolated from a deep-sea sediment sample from the New Britain Trench and proposal of Marinorhizobiaceae fam. nov. in the order Rhizobiales of the class Alphaproteobacteria.</title>
        <authorList>
            <person name="Cao J."/>
        </authorList>
    </citation>
    <scope>NUCLEOTIDE SEQUENCE [LARGE SCALE GENOMIC DNA]</scope>
    <source>
        <strain evidence="1 2">WS11</strain>
    </source>
</reference>
<dbReference type="RefSeq" id="WP_126010295.1">
    <property type="nucleotide sequence ID" value="NZ_CP032509.1"/>
</dbReference>
<name>A0A3Q8XQT0_9HYPH</name>
<protein>
    <submittedName>
        <fullName evidence="1">Uncharacterized protein</fullName>
    </submittedName>
</protein>
<keyword evidence="2" id="KW-1185">Reference proteome</keyword>
<proteinExistence type="predicted"/>
<dbReference type="AlphaFoldDB" id="A0A3Q8XQT0"/>
<accession>A0A3Q8XQT0</accession>
<dbReference type="Proteomes" id="UP000268192">
    <property type="component" value="Chromosome"/>
</dbReference>
<dbReference type="KEGG" id="abaw:D5400_12470"/>
<evidence type="ECO:0000313" key="2">
    <source>
        <dbReference type="Proteomes" id="UP000268192"/>
    </source>
</evidence>